<gene>
    <name evidence="3" type="ORF">MINT15_25080</name>
</gene>
<evidence type="ECO:0000313" key="3">
    <source>
        <dbReference type="EMBL" id="KHF43783.1"/>
    </source>
</evidence>
<comment type="caution">
    <text evidence="3">The sequence shown here is derived from an EMBL/GenBank/DDBJ whole genome shotgun (WGS) entry which is preliminary data.</text>
</comment>
<protein>
    <submittedName>
        <fullName evidence="3">Penicillin-binding protein</fullName>
    </submittedName>
</protein>
<organism evidence="3 4">
    <name type="scientific">Saccharomonospora viridis</name>
    <dbReference type="NCBI Taxonomy" id="1852"/>
    <lineage>
        <taxon>Bacteria</taxon>
        <taxon>Bacillati</taxon>
        <taxon>Actinomycetota</taxon>
        <taxon>Actinomycetes</taxon>
        <taxon>Pseudonocardiales</taxon>
        <taxon>Pseudonocardiaceae</taxon>
        <taxon>Saccharomonospora</taxon>
    </lineage>
</organism>
<dbReference type="PANTHER" id="PTHR46825:SF7">
    <property type="entry name" value="D-ALANYL-D-ALANINE CARBOXYPEPTIDASE"/>
    <property type="match status" value="1"/>
</dbReference>
<dbReference type="Proteomes" id="UP000030848">
    <property type="component" value="Unassembled WGS sequence"/>
</dbReference>
<dbReference type="Pfam" id="PF00144">
    <property type="entry name" value="Beta-lactamase"/>
    <property type="match status" value="1"/>
</dbReference>
<dbReference type="InterPro" id="IPR001466">
    <property type="entry name" value="Beta-lactam-related"/>
</dbReference>
<feature type="signal peptide" evidence="1">
    <location>
        <begin position="1"/>
        <end position="28"/>
    </location>
</feature>
<dbReference type="OMA" id="RWNNTCN"/>
<dbReference type="InterPro" id="IPR012338">
    <property type="entry name" value="Beta-lactam/transpept-like"/>
</dbReference>
<dbReference type="InterPro" id="IPR050491">
    <property type="entry name" value="AmpC-like"/>
</dbReference>
<dbReference type="SUPFAM" id="SSF56601">
    <property type="entry name" value="beta-lactamase/transpeptidase-like"/>
    <property type="match status" value="1"/>
</dbReference>
<proteinExistence type="predicted"/>
<dbReference type="AlphaFoldDB" id="A0A837D7M2"/>
<evidence type="ECO:0000313" key="4">
    <source>
        <dbReference type="Proteomes" id="UP000030848"/>
    </source>
</evidence>
<dbReference type="Gene3D" id="3.40.710.10">
    <property type="entry name" value="DD-peptidase/beta-lactamase superfamily"/>
    <property type="match status" value="1"/>
</dbReference>
<reference evidence="3 4" key="1">
    <citation type="submission" date="2014-10" db="EMBL/GenBank/DDBJ databases">
        <title>Genome sequence of Micropolyspora internatus JCM3315.</title>
        <authorList>
            <person name="Shin S.-K."/>
            <person name="Yi H."/>
        </authorList>
    </citation>
    <scope>NUCLEOTIDE SEQUENCE [LARGE SCALE GENOMIC DNA]</scope>
    <source>
        <strain evidence="3 4">JCM 3315</strain>
    </source>
</reference>
<name>A0A837D7M2_9PSEU</name>
<keyword evidence="1" id="KW-0732">Signal</keyword>
<evidence type="ECO:0000256" key="1">
    <source>
        <dbReference type="SAM" id="SignalP"/>
    </source>
</evidence>
<dbReference type="RefSeq" id="WP_015786703.1">
    <property type="nucleotide sequence ID" value="NZ_FOWS01000006.1"/>
</dbReference>
<feature type="domain" description="Beta-lactamase-related" evidence="2">
    <location>
        <begin position="47"/>
        <end position="357"/>
    </location>
</feature>
<dbReference type="PANTHER" id="PTHR46825">
    <property type="entry name" value="D-ALANYL-D-ALANINE-CARBOXYPEPTIDASE/ENDOPEPTIDASE AMPH"/>
    <property type="match status" value="1"/>
</dbReference>
<evidence type="ECO:0000259" key="2">
    <source>
        <dbReference type="Pfam" id="PF00144"/>
    </source>
</evidence>
<feature type="chain" id="PRO_5032594882" evidence="1">
    <location>
        <begin position="29"/>
        <end position="378"/>
    </location>
</feature>
<sequence length="378" mass="40371">MRPLRIPVLGAVLSLAATAFIGPAVAVASETETAAEILREGAQLGVDNGYPGVIGLVRDGTDTEYVQAGLGDRFTRVPADPQARFRIGSNTKAFIATVLLQLEAEDRLSLDDTLDTWLPDVFARSGHDGSTITVRQLLNHTSGLPEYLNDPRVLASYAANLNPYRKWEPRKLVEIALRQGATGAPGERHSYSNTNYLLAGMVIEAVTGNPPHVEVRQRIISPLGLHDTSFPTDPRPQGEWLRGYFRIGGFLRDVTVSNVDITGSAGAMVSTLDDLATFERALLSGELLPEPQLAALKDTVPLTEDGSAGAGLGVFLTPTPCGPVWQHSGALLGYTTLWLTSDDGDKQVVVAANEYHLVGGGPGEQHIARAAVEAYCAL</sequence>
<dbReference type="EMBL" id="JRZE01000005">
    <property type="protein sequence ID" value="KHF43783.1"/>
    <property type="molecule type" value="Genomic_DNA"/>
</dbReference>
<accession>A0A837D7M2</accession>